<keyword evidence="10 13" id="KW-0333">Golgi apparatus</keyword>
<comment type="similarity">
    <text evidence="3 13">Belongs to the glycosyltransferase 13 family.</text>
</comment>
<dbReference type="Pfam" id="PF03071">
    <property type="entry name" value="GNT-I"/>
    <property type="match status" value="1"/>
</dbReference>
<keyword evidence="6" id="KW-0812">Transmembrane</keyword>
<name>A0AAV2PW30_MEGNR</name>
<dbReference type="InterPro" id="IPR004139">
    <property type="entry name" value="Glyco_trans_13"/>
</dbReference>
<gene>
    <name evidence="14" type="ORF">MNOR_LOCUS4210</name>
</gene>
<dbReference type="SUPFAM" id="SSF53448">
    <property type="entry name" value="Nucleotide-diphospho-sugar transferases"/>
    <property type="match status" value="1"/>
</dbReference>
<evidence type="ECO:0000256" key="9">
    <source>
        <dbReference type="ARBA" id="ARBA00022989"/>
    </source>
</evidence>
<keyword evidence="11" id="KW-0472">Membrane</keyword>
<feature type="non-terminal residue" evidence="14">
    <location>
        <position position="396"/>
    </location>
</feature>
<dbReference type="GO" id="GO:0000139">
    <property type="term" value="C:Golgi membrane"/>
    <property type="evidence" value="ECO:0007669"/>
    <property type="project" value="UniProtKB-SubCell"/>
</dbReference>
<comment type="function">
    <text evidence="13">Initiates complex N-linked carbohydrate formation. Essential for the conversion of high-mannose to hybrid and complex N-glycans.</text>
</comment>
<evidence type="ECO:0000256" key="5">
    <source>
        <dbReference type="ARBA" id="ARBA00022679"/>
    </source>
</evidence>
<feature type="non-terminal residue" evidence="14">
    <location>
        <position position="1"/>
    </location>
</feature>
<evidence type="ECO:0000256" key="1">
    <source>
        <dbReference type="ARBA" id="ARBA00004323"/>
    </source>
</evidence>
<evidence type="ECO:0000256" key="12">
    <source>
        <dbReference type="ARBA" id="ARBA00023211"/>
    </source>
</evidence>
<keyword evidence="4 13" id="KW-0328">Glycosyltransferase</keyword>
<evidence type="ECO:0000256" key="8">
    <source>
        <dbReference type="ARBA" id="ARBA00022968"/>
    </source>
</evidence>
<keyword evidence="15" id="KW-1185">Reference proteome</keyword>
<evidence type="ECO:0000313" key="14">
    <source>
        <dbReference type="EMBL" id="CAL4064718.1"/>
    </source>
</evidence>
<sequence>PDATTFLSEESLLGLEQLGSMYIRKLATHESWVLVTHTAASPDQRRVLAETILTRRPWSATGPLHVHLTLPKIEAIKCSWHEDADLKDQHTFCDQYEGYGRLCTCNNPITRQLRHQAPKIHMKEVIPVAMLTAVKPFNFYRQLVNLLQTPGGSQTPILILVDGPNTEIIQLVRLFRLPMLIHSPQGEKGSNTLLNMHFRFSVHNVFTHFPDVDKAIILEDDLLLSPDFFRFFQQTAWLLDADPSIYCVNAFSVNSYPTVASDPQLLRRVDVFPQFGWMINRQWAKRQLPLWVSEKDGADWDWWLSTEAVKQQRQVLVPEVGRTFHLGAAGAHVNGWGQEHHFSNMIYNQDPHVNLTNLDNLVKDRYGAWMKNELLRAKEHKSNKSPCDDDYIPINE</sequence>
<organism evidence="14 15">
    <name type="scientific">Meganyctiphanes norvegica</name>
    <name type="common">Northern krill</name>
    <name type="synonym">Thysanopoda norvegica</name>
    <dbReference type="NCBI Taxonomy" id="48144"/>
    <lineage>
        <taxon>Eukaryota</taxon>
        <taxon>Metazoa</taxon>
        <taxon>Ecdysozoa</taxon>
        <taxon>Arthropoda</taxon>
        <taxon>Crustacea</taxon>
        <taxon>Multicrustacea</taxon>
        <taxon>Malacostraca</taxon>
        <taxon>Eumalacostraca</taxon>
        <taxon>Eucarida</taxon>
        <taxon>Euphausiacea</taxon>
        <taxon>Euphausiidae</taxon>
        <taxon>Meganyctiphanes</taxon>
    </lineage>
</organism>
<keyword evidence="9" id="KW-1133">Transmembrane helix</keyword>
<protein>
    <recommendedName>
        <fullName evidence="13">Alpha-1,3-mannosyl-glycoprotein 2-beta-N-acetylglucosaminyltransferase</fullName>
        <shortName evidence="13">GNT-I</shortName>
        <shortName evidence="13">GlcNAc-T I</shortName>
        <ecNumber evidence="13">2.4.1.101</ecNumber>
    </recommendedName>
    <alternativeName>
        <fullName evidence="13">N-glycosyl-oligosaccharide-glycoprotein N-acetylglucosaminyltransferase I</fullName>
    </alternativeName>
</protein>
<keyword evidence="7 13" id="KW-0479">Metal-binding</keyword>
<evidence type="ECO:0000313" key="15">
    <source>
        <dbReference type="Proteomes" id="UP001497623"/>
    </source>
</evidence>
<dbReference type="PANTHER" id="PTHR46396">
    <property type="entry name" value="PROTEIN O-LINKED-MANNOSE BETA-1,2-N-ACETYLGLUCOSAMINYLTRANSFERASE 1"/>
    <property type="match status" value="1"/>
</dbReference>
<accession>A0AAV2PW30</accession>
<dbReference type="EMBL" id="CAXKWB010001529">
    <property type="protein sequence ID" value="CAL4064718.1"/>
    <property type="molecule type" value="Genomic_DNA"/>
</dbReference>
<comment type="cofactor">
    <cofactor evidence="13">
        <name>Mn(2+)</name>
        <dbReference type="ChEBI" id="CHEBI:29035"/>
    </cofactor>
    <text evidence="13">The cofactor is mostly bound to the substrate.</text>
</comment>
<dbReference type="InterPro" id="IPR029044">
    <property type="entry name" value="Nucleotide-diphossugar_trans"/>
</dbReference>
<proteinExistence type="inferred from homology"/>
<dbReference type="GO" id="GO:0030145">
    <property type="term" value="F:manganese ion binding"/>
    <property type="evidence" value="ECO:0007669"/>
    <property type="project" value="UniProtKB-UniRule"/>
</dbReference>
<evidence type="ECO:0000256" key="6">
    <source>
        <dbReference type="ARBA" id="ARBA00022692"/>
    </source>
</evidence>
<reference evidence="14 15" key="1">
    <citation type="submission" date="2024-05" db="EMBL/GenBank/DDBJ databases">
        <authorList>
            <person name="Wallberg A."/>
        </authorList>
    </citation>
    <scope>NUCLEOTIDE SEQUENCE [LARGE SCALE GENOMIC DNA]</scope>
</reference>
<comment type="pathway">
    <text evidence="2 13">Protein modification; protein glycosylation.</text>
</comment>
<evidence type="ECO:0000256" key="3">
    <source>
        <dbReference type="ARBA" id="ARBA00006492"/>
    </source>
</evidence>
<evidence type="ECO:0000256" key="13">
    <source>
        <dbReference type="RuleBase" id="RU368119"/>
    </source>
</evidence>
<dbReference type="Proteomes" id="UP001497623">
    <property type="component" value="Unassembled WGS sequence"/>
</dbReference>
<evidence type="ECO:0000256" key="10">
    <source>
        <dbReference type="ARBA" id="ARBA00023034"/>
    </source>
</evidence>
<dbReference type="InterPro" id="IPR052463">
    <property type="entry name" value="O-linked_mannose_GnT"/>
</dbReference>
<keyword evidence="8 13" id="KW-0735">Signal-anchor</keyword>
<dbReference type="GO" id="GO:0047223">
    <property type="term" value="F:beta-1,3-galactosyl-O-glycosyl-glycoprotein beta-1,3-N-acetylglucosaminyltransferase activity"/>
    <property type="evidence" value="ECO:0007669"/>
    <property type="project" value="TreeGrafter"/>
</dbReference>
<evidence type="ECO:0000256" key="2">
    <source>
        <dbReference type="ARBA" id="ARBA00004922"/>
    </source>
</evidence>
<keyword evidence="12 13" id="KW-0464">Manganese</keyword>
<dbReference type="GO" id="GO:0016266">
    <property type="term" value="P:protein O-linked glycosylation via N-acetyl-galactosamine"/>
    <property type="evidence" value="ECO:0007669"/>
    <property type="project" value="TreeGrafter"/>
</dbReference>
<dbReference type="AlphaFoldDB" id="A0AAV2PW30"/>
<comment type="subcellular location">
    <subcellularLocation>
        <location evidence="1 13">Golgi apparatus membrane</location>
        <topology evidence="1 13">Single-pass type II membrane protein</topology>
    </subcellularLocation>
</comment>
<comment type="catalytic activity">
    <reaction evidence="13">
        <text>N(4)-(alpha-D-Man-(1-&gt;3)-[alpha-D-Man-(1-&gt;3)-[alpha-D-Man-(1-&gt;6)]-alpha-D-Man-(1-&gt;6)]-beta-D-Man-(1-&gt;4)-beta-D-GlcNAc-(1-&gt;4)-beta-D-GlcNAc)-L-asparaginyl-[protein] (N-glucan mannose isomer 5A1,2) + UDP-N-acetyl-alpha-D-glucosamine = N(4)-{beta-D-GlcNAc-(1-&gt;2)-alpha-D-Man-(1-&gt;3)-[alpha-D-Man-(1-&gt;3)-[alpha-D-Man-(1-&gt;6)]-alpha-D-Man-(1-&gt;6)]-beta-D-Man-(1-&gt;4)-beta-D-GlcNAc-(1-&gt;4)-beta-D-GlcNAc}-L-asparaginyl-[protein] + UDP + H(+)</text>
        <dbReference type="Rhea" id="RHEA:11456"/>
        <dbReference type="Rhea" id="RHEA-COMP:14367"/>
        <dbReference type="Rhea" id="RHEA-COMP:14368"/>
        <dbReference type="ChEBI" id="CHEBI:15378"/>
        <dbReference type="ChEBI" id="CHEBI:57705"/>
        <dbReference type="ChEBI" id="CHEBI:58223"/>
        <dbReference type="ChEBI" id="CHEBI:59087"/>
        <dbReference type="ChEBI" id="CHEBI:60625"/>
        <dbReference type="EC" id="2.4.1.101"/>
    </reaction>
</comment>
<dbReference type="EC" id="2.4.1.101" evidence="13"/>
<dbReference type="Gene3D" id="3.90.550.10">
    <property type="entry name" value="Spore Coat Polysaccharide Biosynthesis Protein SpsA, Chain A"/>
    <property type="match status" value="1"/>
</dbReference>
<dbReference type="GO" id="GO:0003827">
    <property type="term" value="F:alpha-1,3-mannosylglycoprotein 2-beta-N-acetylglucosaminyltransferase activity"/>
    <property type="evidence" value="ECO:0007669"/>
    <property type="project" value="UniProtKB-UniRule"/>
</dbReference>
<comment type="caution">
    <text evidence="14">The sequence shown here is derived from an EMBL/GenBank/DDBJ whole genome shotgun (WGS) entry which is preliminary data.</text>
</comment>
<dbReference type="PANTHER" id="PTHR46396:SF1">
    <property type="entry name" value="PROTEIN O-LINKED-MANNOSE BETA-1,2-N-ACETYLGLUCOSAMINYLTRANSFERASE 1"/>
    <property type="match status" value="1"/>
</dbReference>
<evidence type="ECO:0000256" key="11">
    <source>
        <dbReference type="ARBA" id="ARBA00023136"/>
    </source>
</evidence>
<keyword evidence="5" id="KW-0808">Transferase</keyword>
<evidence type="ECO:0000256" key="4">
    <source>
        <dbReference type="ARBA" id="ARBA00022676"/>
    </source>
</evidence>
<evidence type="ECO:0000256" key="7">
    <source>
        <dbReference type="ARBA" id="ARBA00022723"/>
    </source>
</evidence>